<dbReference type="Proteomes" id="UP000503640">
    <property type="component" value="Unassembled WGS sequence"/>
</dbReference>
<evidence type="ECO:0000313" key="1">
    <source>
        <dbReference type="EMBL" id="GEJ58797.1"/>
    </source>
</evidence>
<dbReference type="AlphaFoldDB" id="A0A7I9VSA0"/>
<dbReference type="Gene3D" id="3.20.20.410">
    <property type="entry name" value="Protein of unknown function UPF0759"/>
    <property type="match status" value="1"/>
</dbReference>
<comment type="caution">
    <text evidence="1">The sequence shown here is derived from an EMBL/GenBank/DDBJ whole genome shotgun (WGS) entry which is preliminary data.</text>
</comment>
<sequence>MIRFGPAGWDYPDWKGIVYPKPAPRGFDPLAHLARFFDAVEVNSTFYRPQRPEVARAWCERVVDRPRFRFTAKLWQRLTHEREAYGAEEVRQARAALDALAAERRLGAVLAQFPWSFRRDAAALEWLRDLARALAGLPLVVEVRHASWNVPETYAELAERGVGFVNVDQPLFRSSLRPSAVATAAVGYVRVHGRNYQDWFREGAGRDARYDYLYSAEELRPWAERTRALAEAPGVEDVYVVTNNHFRGQAVANAAMLASLVEGRPVEVPPELAARYREPLAPFAAPPPPAQPTLL</sequence>
<dbReference type="SUPFAM" id="SSF117396">
    <property type="entry name" value="TM1631-like"/>
    <property type="match status" value="1"/>
</dbReference>
<evidence type="ECO:0008006" key="3">
    <source>
        <dbReference type="Google" id="ProtNLM"/>
    </source>
</evidence>
<protein>
    <recommendedName>
        <fullName evidence="3">DUF72 domain-containing protein</fullName>
    </recommendedName>
</protein>
<dbReference type="RefSeq" id="WP_176067700.1">
    <property type="nucleotide sequence ID" value="NZ_BJTG01000009.1"/>
</dbReference>
<dbReference type="InterPro" id="IPR036520">
    <property type="entry name" value="UPF0759_sf"/>
</dbReference>
<dbReference type="PANTHER" id="PTHR30348">
    <property type="entry name" value="UNCHARACTERIZED PROTEIN YECE"/>
    <property type="match status" value="1"/>
</dbReference>
<name>A0A7I9VSA0_9BACT</name>
<accession>A0A7I9VSA0</accession>
<organism evidence="1 2">
    <name type="scientific">Anaeromyxobacter diazotrophicus</name>
    <dbReference type="NCBI Taxonomy" id="2590199"/>
    <lineage>
        <taxon>Bacteria</taxon>
        <taxon>Pseudomonadati</taxon>
        <taxon>Myxococcota</taxon>
        <taxon>Myxococcia</taxon>
        <taxon>Myxococcales</taxon>
        <taxon>Cystobacterineae</taxon>
        <taxon>Anaeromyxobacteraceae</taxon>
        <taxon>Anaeromyxobacter</taxon>
    </lineage>
</organism>
<dbReference type="InterPro" id="IPR002763">
    <property type="entry name" value="DUF72"/>
</dbReference>
<dbReference type="Pfam" id="PF01904">
    <property type="entry name" value="DUF72"/>
    <property type="match status" value="1"/>
</dbReference>
<reference evidence="2" key="1">
    <citation type="journal article" date="2020" name="Appl. Environ. Microbiol.">
        <title>Diazotrophic Anaeromyxobacter Isolates from Soils.</title>
        <authorList>
            <person name="Masuda Y."/>
            <person name="Yamanaka H."/>
            <person name="Xu Z.X."/>
            <person name="Shiratori Y."/>
            <person name="Aono T."/>
            <person name="Amachi S."/>
            <person name="Senoo K."/>
            <person name="Itoh H."/>
        </authorList>
    </citation>
    <scope>NUCLEOTIDE SEQUENCE [LARGE SCALE GENOMIC DNA]</scope>
    <source>
        <strain evidence="2">R267</strain>
    </source>
</reference>
<evidence type="ECO:0000313" key="2">
    <source>
        <dbReference type="Proteomes" id="UP000503640"/>
    </source>
</evidence>
<dbReference type="EMBL" id="BJTG01000009">
    <property type="protein sequence ID" value="GEJ58797.1"/>
    <property type="molecule type" value="Genomic_DNA"/>
</dbReference>
<keyword evidence="2" id="KW-1185">Reference proteome</keyword>
<dbReference type="PANTHER" id="PTHR30348:SF13">
    <property type="entry name" value="UPF0759 PROTEIN YUNF"/>
    <property type="match status" value="1"/>
</dbReference>
<gene>
    <name evidence="1" type="ORF">AMYX_35380</name>
</gene>
<proteinExistence type="predicted"/>